<accession>A0ABV1LN47</accession>
<gene>
    <name evidence="2" type="ORF">N0A02_14840</name>
</gene>
<reference evidence="2 3" key="1">
    <citation type="journal article" date="2024" name="Chem. Sci.">
        <title>Discovery of a lagriamide polyketide by integrated genome mining, isotopic labeling, and untargeted metabolomics.</title>
        <authorList>
            <person name="Fergusson C.H."/>
            <person name="Saulog J."/>
            <person name="Paulo B.S."/>
            <person name="Wilson D.M."/>
            <person name="Liu D.Y."/>
            <person name="Morehouse N.J."/>
            <person name="Waterworth S."/>
            <person name="Barkei J."/>
            <person name="Gray C.A."/>
            <person name="Kwan J.C."/>
            <person name="Eustaquio A.S."/>
            <person name="Linington R.G."/>
        </authorList>
    </citation>
    <scope>NUCLEOTIDE SEQUENCE [LARGE SCALE GENOMIC DNA]</scope>
    <source>
        <strain evidence="2 3">RL17-338-BIF-B</strain>
    </source>
</reference>
<name>A0ABV1LN47_9BURK</name>
<dbReference type="Proteomes" id="UP001469089">
    <property type="component" value="Unassembled WGS sequence"/>
</dbReference>
<evidence type="ECO:0000256" key="1">
    <source>
        <dbReference type="SAM" id="Phobius"/>
    </source>
</evidence>
<keyword evidence="3" id="KW-1185">Reference proteome</keyword>
<comment type="caution">
    <text evidence="2">The sequence shown here is derived from an EMBL/GenBank/DDBJ whole genome shotgun (WGS) entry which is preliminary data.</text>
</comment>
<keyword evidence="1" id="KW-0812">Transmembrane</keyword>
<dbReference type="EMBL" id="JAOALG010000001">
    <property type="protein sequence ID" value="MEQ5840700.1"/>
    <property type="molecule type" value="Genomic_DNA"/>
</dbReference>
<feature type="transmembrane region" description="Helical" evidence="1">
    <location>
        <begin position="49"/>
        <end position="72"/>
    </location>
</feature>
<sequence>MKKRVTPRDIVTLIAWIVVPIVSVILYGRTQVGLIVYQGELAREFLSDVGLHGWALTAIPLLCWLIVGWLAWRYLHGSRRVLALLVCAACIGDVTLRVVAPDLEERVREFGRPVCRMSDDGTHDVDCSP</sequence>
<evidence type="ECO:0000313" key="3">
    <source>
        <dbReference type="Proteomes" id="UP001469089"/>
    </source>
</evidence>
<feature type="transmembrane region" description="Helical" evidence="1">
    <location>
        <begin position="12"/>
        <end position="29"/>
    </location>
</feature>
<protein>
    <submittedName>
        <fullName evidence="2">Uncharacterized protein</fullName>
    </submittedName>
</protein>
<dbReference type="RefSeq" id="WP_349542812.1">
    <property type="nucleotide sequence ID" value="NZ_JAOALG010000001.1"/>
</dbReference>
<evidence type="ECO:0000313" key="2">
    <source>
        <dbReference type="EMBL" id="MEQ5840700.1"/>
    </source>
</evidence>
<keyword evidence="1" id="KW-0472">Membrane</keyword>
<keyword evidence="1" id="KW-1133">Transmembrane helix</keyword>
<proteinExistence type="predicted"/>
<organism evidence="2 3">
    <name type="scientific">Paraburkholderia acidicola</name>
    <dbReference type="NCBI Taxonomy" id="1912599"/>
    <lineage>
        <taxon>Bacteria</taxon>
        <taxon>Pseudomonadati</taxon>
        <taxon>Pseudomonadota</taxon>
        <taxon>Betaproteobacteria</taxon>
        <taxon>Burkholderiales</taxon>
        <taxon>Burkholderiaceae</taxon>
        <taxon>Paraburkholderia</taxon>
    </lineage>
</organism>